<accession>A0A9K3PEB9</accession>
<feature type="region of interest" description="Disordered" evidence="1">
    <location>
        <begin position="196"/>
        <end position="228"/>
    </location>
</feature>
<feature type="transmembrane region" description="Helical" evidence="2">
    <location>
        <begin position="322"/>
        <end position="341"/>
    </location>
</feature>
<keyword evidence="2" id="KW-0812">Transmembrane</keyword>
<reference evidence="3" key="2">
    <citation type="submission" date="2021-04" db="EMBL/GenBank/DDBJ databases">
        <authorList>
            <person name="Podell S."/>
        </authorList>
    </citation>
    <scope>NUCLEOTIDE SEQUENCE</scope>
    <source>
        <strain evidence="3">Hildebrandi</strain>
    </source>
</reference>
<dbReference type="GO" id="GO:0006874">
    <property type="term" value="P:intracellular calcium ion homeostasis"/>
    <property type="evidence" value="ECO:0007669"/>
    <property type="project" value="TreeGrafter"/>
</dbReference>
<keyword evidence="4" id="KW-1185">Reference proteome</keyword>
<dbReference type="PANTHER" id="PTHR31323:SF1">
    <property type="entry name" value="MECHANOSENSITIVE ION CHANNEL PROTEIN"/>
    <property type="match status" value="1"/>
</dbReference>
<dbReference type="EMBL" id="JAGRRH010000023">
    <property type="protein sequence ID" value="KAG7343975.1"/>
    <property type="molecule type" value="Genomic_DNA"/>
</dbReference>
<feature type="transmembrane region" description="Helical" evidence="2">
    <location>
        <begin position="377"/>
        <end position="398"/>
    </location>
</feature>
<reference evidence="3" key="1">
    <citation type="journal article" date="2021" name="Sci. Rep.">
        <title>Diploid genomic architecture of Nitzschia inconspicua, an elite biomass production diatom.</title>
        <authorList>
            <person name="Oliver A."/>
            <person name="Podell S."/>
            <person name="Pinowska A."/>
            <person name="Traller J.C."/>
            <person name="Smith S.R."/>
            <person name="McClure R."/>
            <person name="Beliaev A."/>
            <person name="Bohutskyi P."/>
            <person name="Hill E.A."/>
            <person name="Rabines A."/>
            <person name="Zheng H."/>
            <person name="Allen L.Z."/>
            <person name="Kuo A."/>
            <person name="Grigoriev I.V."/>
            <person name="Allen A.E."/>
            <person name="Hazlebeck D."/>
            <person name="Allen E.E."/>
        </authorList>
    </citation>
    <scope>NUCLEOTIDE SEQUENCE</scope>
    <source>
        <strain evidence="3">Hildebrandi</strain>
    </source>
</reference>
<dbReference type="Proteomes" id="UP000693970">
    <property type="component" value="Unassembled WGS sequence"/>
</dbReference>
<feature type="transmembrane region" description="Helical" evidence="2">
    <location>
        <begin position="479"/>
        <end position="496"/>
    </location>
</feature>
<sequence length="1064" mass="118416">MEEKHNSSGHMKPPPAASIEKDSSISKQGDPEEEAQPSTTSDPEVIIEYPKPPSKVTLSDVQNAFPPESTEDCIVMQHIERIDPTNVGNDDNHEDWETLPSGSRIYKAPTADVSGLLMDGSQRSLLDQATALPPELVASMHEEKMQQMQQKERKVSSDLSEKRSKFALSHQPGFFKRNGGPQTVENELFELTNMLRPTQPEENDGSNNAETDDENSRGEEINEERRPLTQSQAFAAHAAGMFQHLARKVEGRSASFPGAASMLGGGNKSEGAESDGENSSNPRNSRPSSIRKQANIAVQNMKEVERIIKTGRKSIFAYARSVFLFIIFPCTAVAFLLYYALGNPGADVIYVIDPSLNVTESDTINGTRVVSNNQPSYSWLFLFFGVRQVITFGLAVGLQHLVISYYQQAGLNFTFVGPMARLFIIQAKGWPLILAIWGFLNLAMLYGSTRFANHWLFYQSFIGIFSDQNPSGNFPSYDIYRHVVIFILCAGIAVALKRFIIGLKFGQNTYYRYADRLSGVLKDILQVSQVSRLPEIKSEYIAKTKQSFVEEAVECNIWLEKHAYVDHTTTGNQEQEDSVAPAMTVDENGDVRPSLDLGSFSEDIMSSAQQLKITELLGEWEEIELSDKTTEDPSLNAIVQFGSSVGVLRTSYPFGQAFGKAETRHQVVDCAQRLYADLLKLQQRLKLREIYANAGGLDPVTTLKFHTLSIVAMDDLGNLDMKMAKELMAVFRPTREGDISLVEFVKSVDTVYKEIRKLRASIANEGKMNAGTEKLINAVFYFILAFCLLAALGLDPMVIFGGLAAFIISFSFCVSGASSDYIRGLLFILVQRPYDIGDCVALASPDAPADGNGSPQWTIKDVSLYHTTVVFNFSNEIGTISNGSIASMRVLNASRSPRANLHFFLKFGIRVKLETIELFRTKLYDYIKSKPREWLRPVAFRLSLIAADLGYSQYFILLTHREPWNQKGALMNSLSDVQQFCFRLIAQLDMGYESPPLPIQMEQSSATAFHNMFTAMQNNNTNSNISIPPSLNAAAVYNMPDSTGNMEMYTTPHQNMVDTDIVDT</sequence>
<gene>
    <name evidence="3" type="ORF">IV203_021983</name>
</gene>
<evidence type="ECO:0000313" key="3">
    <source>
        <dbReference type="EMBL" id="KAG7343975.1"/>
    </source>
</evidence>
<feature type="region of interest" description="Disordered" evidence="1">
    <location>
        <begin position="1"/>
        <end position="69"/>
    </location>
</feature>
<keyword evidence="2" id="KW-0472">Membrane</keyword>
<dbReference type="AlphaFoldDB" id="A0A9K3PEB9"/>
<dbReference type="GO" id="GO:0005262">
    <property type="term" value="F:calcium channel activity"/>
    <property type="evidence" value="ECO:0007669"/>
    <property type="project" value="TreeGrafter"/>
</dbReference>
<name>A0A9K3PEB9_9STRA</name>
<comment type="caution">
    <text evidence="3">The sequence shown here is derived from an EMBL/GenBank/DDBJ whole genome shotgun (WGS) entry which is preliminary data.</text>
</comment>
<feature type="transmembrane region" description="Helical" evidence="2">
    <location>
        <begin position="429"/>
        <end position="447"/>
    </location>
</feature>
<feature type="compositionally biased region" description="Low complexity" evidence="1">
    <location>
        <begin position="278"/>
        <end position="288"/>
    </location>
</feature>
<feature type="region of interest" description="Disordered" evidence="1">
    <location>
        <begin position="256"/>
        <end position="294"/>
    </location>
</feature>
<evidence type="ECO:0000256" key="2">
    <source>
        <dbReference type="SAM" id="Phobius"/>
    </source>
</evidence>
<proteinExistence type="predicted"/>
<feature type="compositionally biased region" description="Basic and acidic residues" evidence="1">
    <location>
        <begin position="214"/>
        <end position="227"/>
    </location>
</feature>
<dbReference type="PANTHER" id="PTHR31323">
    <property type="entry name" value="MECHANOSENSITIVE ION CHANNEL PROTEIN MSY2"/>
    <property type="match status" value="1"/>
</dbReference>
<protein>
    <submittedName>
        <fullName evidence="3">Mechanosensitive ion channel</fullName>
    </submittedName>
</protein>
<organism evidence="3 4">
    <name type="scientific">Nitzschia inconspicua</name>
    <dbReference type="NCBI Taxonomy" id="303405"/>
    <lineage>
        <taxon>Eukaryota</taxon>
        <taxon>Sar</taxon>
        <taxon>Stramenopiles</taxon>
        <taxon>Ochrophyta</taxon>
        <taxon>Bacillariophyta</taxon>
        <taxon>Bacillariophyceae</taxon>
        <taxon>Bacillariophycidae</taxon>
        <taxon>Bacillariales</taxon>
        <taxon>Bacillariaceae</taxon>
        <taxon>Nitzschia</taxon>
    </lineage>
</organism>
<dbReference type="OrthoDB" id="46323at2759"/>
<evidence type="ECO:0000256" key="1">
    <source>
        <dbReference type="SAM" id="MobiDB-lite"/>
    </source>
</evidence>
<keyword evidence="2" id="KW-1133">Transmembrane helix</keyword>
<feature type="region of interest" description="Disordered" evidence="1">
    <location>
        <begin position="82"/>
        <end position="101"/>
    </location>
</feature>
<evidence type="ECO:0000313" key="4">
    <source>
        <dbReference type="Proteomes" id="UP000693970"/>
    </source>
</evidence>
<feature type="transmembrane region" description="Helical" evidence="2">
    <location>
        <begin position="775"/>
        <end position="792"/>
    </location>
</feature>